<feature type="transmembrane region" description="Helical" evidence="1">
    <location>
        <begin position="122"/>
        <end position="144"/>
    </location>
</feature>
<accession>A0A8J3I1L1</accession>
<proteinExistence type="predicted"/>
<organism evidence="2 3">
    <name type="scientific">Ktedonospora formicarum</name>
    <dbReference type="NCBI Taxonomy" id="2778364"/>
    <lineage>
        <taxon>Bacteria</taxon>
        <taxon>Bacillati</taxon>
        <taxon>Chloroflexota</taxon>
        <taxon>Ktedonobacteria</taxon>
        <taxon>Ktedonobacterales</taxon>
        <taxon>Ktedonobacteraceae</taxon>
        <taxon>Ktedonospora</taxon>
    </lineage>
</organism>
<feature type="transmembrane region" description="Helical" evidence="1">
    <location>
        <begin position="94"/>
        <end position="116"/>
    </location>
</feature>
<reference evidence="2" key="1">
    <citation type="submission" date="2020-10" db="EMBL/GenBank/DDBJ databases">
        <title>Taxonomic study of unclassified bacteria belonging to the class Ktedonobacteria.</title>
        <authorList>
            <person name="Yabe S."/>
            <person name="Wang C.M."/>
            <person name="Zheng Y."/>
            <person name="Sakai Y."/>
            <person name="Cavaletti L."/>
            <person name="Monciardini P."/>
            <person name="Donadio S."/>
        </authorList>
    </citation>
    <scope>NUCLEOTIDE SEQUENCE</scope>
    <source>
        <strain evidence="2">SOSP1-1</strain>
    </source>
</reference>
<dbReference type="AlphaFoldDB" id="A0A8J3I1L1"/>
<dbReference type="Proteomes" id="UP000612362">
    <property type="component" value="Unassembled WGS sequence"/>
</dbReference>
<keyword evidence="1" id="KW-0472">Membrane</keyword>
<protein>
    <submittedName>
        <fullName evidence="2">Uncharacterized protein</fullName>
    </submittedName>
</protein>
<keyword evidence="1" id="KW-0812">Transmembrane</keyword>
<comment type="caution">
    <text evidence="2">The sequence shown here is derived from an EMBL/GenBank/DDBJ whole genome shotgun (WGS) entry which is preliminary data.</text>
</comment>
<evidence type="ECO:0000313" key="3">
    <source>
        <dbReference type="Proteomes" id="UP000612362"/>
    </source>
</evidence>
<evidence type="ECO:0000313" key="2">
    <source>
        <dbReference type="EMBL" id="GHO47654.1"/>
    </source>
</evidence>
<feature type="transmembrane region" description="Helical" evidence="1">
    <location>
        <begin position="43"/>
        <end position="61"/>
    </location>
</feature>
<dbReference type="EMBL" id="BNJF01000003">
    <property type="protein sequence ID" value="GHO47654.1"/>
    <property type="molecule type" value="Genomic_DNA"/>
</dbReference>
<sequence length="164" mass="18567">MNKYMQMFLQALGFVVRRGHKQFLRYMLIAVPVMEVGWIVPDRIAVPVMTPLLIIVLVATWRQRVKFADNQHVEAAKAVSGQVLQRQRTNTSQYLWGWLGWAAAGLTAYLVVSYEVMDSFPWILRGIVLSVIALPCAQLGQWLVQAHLLTRDMRKTLASGVNAS</sequence>
<name>A0A8J3I1L1_9CHLR</name>
<gene>
    <name evidence="2" type="ORF">KSX_58170</name>
</gene>
<keyword evidence="1" id="KW-1133">Transmembrane helix</keyword>
<keyword evidence="3" id="KW-1185">Reference proteome</keyword>
<dbReference type="RefSeq" id="WP_220196904.1">
    <property type="nucleotide sequence ID" value="NZ_BNJF01000003.1"/>
</dbReference>
<evidence type="ECO:0000256" key="1">
    <source>
        <dbReference type="SAM" id="Phobius"/>
    </source>
</evidence>